<dbReference type="EMBL" id="LR593886">
    <property type="protein sequence ID" value="VTR91598.1"/>
    <property type="molecule type" value="Genomic_DNA"/>
</dbReference>
<dbReference type="KEGG" id="gms:SOIL9_61160"/>
<name>A0A6P2CRA4_9BACT</name>
<accession>A0A6P2CRA4</accession>
<dbReference type="AlphaFoldDB" id="A0A6P2CRA4"/>
<proteinExistence type="predicted"/>
<evidence type="ECO:0000313" key="1">
    <source>
        <dbReference type="EMBL" id="VTR91598.1"/>
    </source>
</evidence>
<dbReference type="Proteomes" id="UP000464178">
    <property type="component" value="Chromosome"/>
</dbReference>
<dbReference type="RefSeq" id="WP_162666569.1">
    <property type="nucleotide sequence ID" value="NZ_LR593886.1"/>
</dbReference>
<organism evidence="1 2">
    <name type="scientific">Gemmata massiliana</name>
    <dbReference type="NCBI Taxonomy" id="1210884"/>
    <lineage>
        <taxon>Bacteria</taxon>
        <taxon>Pseudomonadati</taxon>
        <taxon>Planctomycetota</taxon>
        <taxon>Planctomycetia</taxon>
        <taxon>Gemmatales</taxon>
        <taxon>Gemmataceae</taxon>
        <taxon>Gemmata</taxon>
    </lineage>
</organism>
<reference evidence="1 2" key="1">
    <citation type="submission" date="2019-05" db="EMBL/GenBank/DDBJ databases">
        <authorList>
            <consortium name="Science for Life Laboratories"/>
        </authorList>
    </citation>
    <scope>NUCLEOTIDE SEQUENCE [LARGE SCALE GENOMIC DNA]</scope>
    <source>
        <strain evidence="1">Soil9</strain>
    </source>
</reference>
<gene>
    <name evidence="1" type="ORF">SOIL9_61160</name>
</gene>
<evidence type="ECO:0000313" key="2">
    <source>
        <dbReference type="Proteomes" id="UP000464178"/>
    </source>
</evidence>
<sequence length="165" mass="18477">MLTVTLLAMAIAADNPPFKFTTKREDDRVTAKTEKDRTLFDITSPTGISEVVIERTGDAWPETVVIRLHTSGLEQFRAKSEKLTLSGSVASHTDYGVSLGVDKKKEDPADPKSAYFMDFKKIGKDGKPATEIPLKGGYFEMRLPKPFFEGNPKSVTLTWIDFFRR</sequence>
<keyword evidence="2" id="KW-1185">Reference proteome</keyword>
<protein>
    <submittedName>
        <fullName evidence="1">Uncharacterized protein</fullName>
    </submittedName>
</protein>